<dbReference type="Proteomes" id="UP000823883">
    <property type="component" value="Unassembled WGS sequence"/>
</dbReference>
<organism evidence="2 3">
    <name type="scientific">Candidatus Lachnoclostridium pullistercoris</name>
    <dbReference type="NCBI Taxonomy" id="2838632"/>
    <lineage>
        <taxon>Bacteria</taxon>
        <taxon>Bacillati</taxon>
        <taxon>Bacillota</taxon>
        <taxon>Clostridia</taxon>
        <taxon>Lachnospirales</taxon>
        <taxon>Lachnospiraceae</taxon>
    </lineage>
</organism>
<accession>A0A9D2PFM3</accession>
<dbReference type="CDD" id="cd00093">
    <property type="entry name" value="HTH_XRE"/>
    <property type="match status" value="1"/>
</dbReference>
<protein>
    <submittedName>
        <fullName evidence="2">Helix-turn-helix domain-containing protein</fullName>
    </submittedName>
</protein>
<name>A0A9D2PFM3_9FIRM</name>
<dbReference type="SMART" id="SM00530">
    <property type="entry name" value="HTH_XRE"/>
    <property type="match status" value="1"/>
</dbReference>
<dbReference type="EMBL" id="DWWL01000049">
    <property type="protein sequence ID" value="HJC47958.1"/>
    <property type="molecule type" value="Genomic_DNA"/>
</dbReference>
<dbReference type="AlphaFoldDB" id="A0A9D2PFM3"/>
<evidence type="ECO:0000313" key="3">
    <source>
        <dbReference type="Proteomes" id="UP000823883"/>
    </source>
</evidence>
<evidence type="ECO:0000259" key="1">
    <source>
        <dbReference type="PROSITE" id="PS50943"/>
    </source>
</evidence>
<dbReference type="InterPro" id="IPR010982">
    <property type="entry name" value="Lambda_DNA-bd_dom_sf"/>
</dbReference>
<sequence length="108" mass="12203">MNFQEILKKLLNEKKLRQADLCRMTGIQTSLMSDYINGKKSPTIGNAILIADALDVSLDTLVGKDTFTPKQPQTEAFQELCRAVENLSENEQRFLLDTIHALKKHLSI</sequence>
<evidence type="ECO:0000313" key="2">
    <source>
        <dbReference type="EMBL" id="HJC47958.1"/>
    </source>
</evidence>
<comment type="caution">
    <text evidence="2">The sequence shown here is derived from an EMBL/GenBank/DDBJ whole genome shotgun (WGS) entry which is preliminary data.</text>
</comment>
<reference evidence="2" key="1">
    <citation type="journal article" date="2021" name="PeerJ">
        <title>Extensive microbial diversity within the chicken gut microbiome revealed by metagenomics and culture.</title>
        <authorList>
            <person name="Gilroy R."/>
            <person name="Ravi A."/>
            <person name="Getino M."/>
            <person name="Pursley I."/>
            <person name="Horton D.L."/>
            <person name="Alikhan N.F."/>
            <person name="Baker D."/>
            <person name="Gharbi K."/>
            <person name="Hall N."/>
            <person name="Watson M."/>
            <person name="Adriaenssens E.M."/>
            <person name="Foster-Nyarko E."/>
            <person name="Jarju S."/>
            <person name="Secka A."/>
            <person name="Antonio M."/>
            <person name="Oren A."/>
            <person name="Chaudhuri R.R."/>
            <person name="La Ragione R."/>
            <person name="Hildebrand F."/>
            <person name="Pallen M.J."/>
        </authorList>
    </citation>
    <scope>NUCLEOTIDE SEQUENCE</scope>
    <source>
        <strain evidence="2">CHK183-5548</strain>
    </source>
</reference>
<dbReference type="GO" id="GO:0003677">
    <property type="term" value="F:DNA binding"/>
    <property type="evidence" value="ECO:0007669"/>
    <property type="project" value="InterPro"/>
</dbReference>
<dbReference type="SUPFAM" id="SSF47413">
    <property type="entry name" value="lambda repressor-like DNA-binding domains"/>
    <property type="match status" value="1"/>
</dbReference>
<feature type="domain" description="HTH cro/C1-type" evidence="1">
    <location>
        <begin position="7"/>
        <end position="61"/>
    </location>
</feature>
<dbReference type="PROSITE" id="PS50943">
    <property type="entry name" value="HTH_CROC1"/>
    <property type="match status" value="1"/>
</dbReference>
<proteinExistence type="predicted"/>
<gene>
    <name evidence="2" type="ORF">IAA04_07890</name>
</gene>
<reference evidence="2" key="2">
    <citation type="submission" date="2021-04" db="EMBL/GenBank/DDBJ databases">
        <authorList>
            <person name="Gilroy R."/>
        </authorList>
    </citation>
    <scope>NUCLEOTIDE SEQUENCE</scope>
    <source>
        <strain evidence="2">CHK183-5548</strain>
    </source>
</reference>
<dbReference type="Pfam" id="PF01381">
    <property type="entry name" value="HTH_3"/>
    <property type="match status" value="1"/>
</dbReference>
<dbReference type="InterPro" id="IPR001387">
    <property type="entry name" value="Cro/C1-type_HTH"/>
</dbReference>
<dbReference type="Gene3D" id="1.10.260.40">
    <property type="entry name" value="lambda repressor-like DNA-binding domains"/>
    <property type="match status" value="1"/>
</dbReference>